<dbReference type="EMBL" id="JARKIK010000035">
    <property type="protein sequence ID" value="KAK8739981.1"/>
    <property type="molecule type" value="Genomic_DNA"/>
</dbReference>
<dbReference type="PANTHER" id="PTHR11003:SF10">
    <property type="entry name" value="POTASSIUM CHANNEL DOMAIN-CONTAINING PROTEIN"/>
    <property type="match status" value="1"/>
</dbReference>
<dbReference type="PANTHER" id="PTHR11003">
    <property type="entry name" value="POTASSIUM CHANNEL, SUBFAMILY K"/>
    <property type="match status" value="1"/>
</dbReference>
<feature type="transmembrane region" description="Helical" evidence="16">
    <location>
        <begin position="143"/>
        <end position="164"/>
    </location>
</feature>
<evidence type="ECO:0000256" key="9">
    <source>
        <dbReference type="ARBA" id="ARBA00022989"/>
    </source>
</evidence>
<evidence type="ECO:0000256" key="2">
    <source>
        <dbReference type="ARBA" id="ARBA00022448"/>
    </source>
</evidence>
<feature type="transmembrane region" description="Helical" evidence="16">
    <location>
        <begin position="226"/>
        <end position="245"/>
    </location>
</feature>
<evidence type="ECO:0000256" key="6">
    <source>
        <dbReference type="ARBA" id="ARBA00022723"/>
    </source>
</evidence>
<evidence type="ECO:0000256" key="13">
    <source>
        <dbReference type="ARBA" id="ARBA00034430"/>
    </source>
</evidence>
<feature type="transmembrane region" description="Helical" evidence="16">
    <location>
        <begin position="399"/>
        <end position="423"/>
    </location>
</feature>
<evidence type="ECO:0000256" key="10">
    <source>
        <dbReference type="ARBA" id="ARBA00023065"/>
    </source>
</evidence>
<dbReference type="PRINTS" id="PR01588">
    <property type="entry name" value="THIKCHANNEL"/>
</dbReference>
<feature type="transmembrane region" description="Helical" evidence="16">
    <location>
        <begin position="365"/>
        <end position="387"/>
    </location>
</feature>
<evidence type="ECO:0000256" key="14">
    <source>
        <dbReference type="RuleBase" id="RU003857"/>
    </source>
</evidence>
<evidence type="ECO:0000256" key="7">
    <source>
        <dbReference type="ARBA" id="ARBA00022826"/>
    </source>
</evidence>
<evidence type="ECO:0000256" key="11">
    <source>
        <dbReference type="ARBA" id="ARBA00023136"/>
    </source>
</evidence>
<dbReference type="InterPro" id="IPR005410">
    <property type="entry name" value="2pore_dom_K_chnl_THIK"/>
</dbReference>
<keyword evidence="19" id="KW-1185">Reference proteome</keyword>
<keyword evidence="10 14" id="KW-0406">Ion transport</keyword>
<dbReference type="Gene3D" id="1.10.287.70">
    <property type="match status" value="1"/>
</dbReference>
<keyword evidence="9 16" id="KW-1133">Transmembrane helix</keyword>
<evidence type="ECO:0000313" key="18">
    <source>
        <dbReference type="EMBL" id="KAK8739981.1"/>
    </source>
</evidence>
<comment type="catalytic activity">
    <reaction evidence="13">
        <text>K(+)(in) = K(+)(out)</text>
        <dbReference type="Rhea" id="RHEA:29463"/>
        <dbReference type="ChEBI" id="CHEBI:29103"/>
    </reaction>
</comment>
<reference evidence="18 19" key="1">
    <citation type="journal article" date="2024" name="BMC Genomics">
        <title>Genome assembly of redclaw crayfish (Cherax quadricarinatus) provides insights into its immune adaptation and hypoxia tolerance.</title>
        <authorList>
            <person name="Liu Z."/>
            <person name="Zheng J."/>
            <person name="Li H."/>
            <person name="Fang K."/>
            <person name="Wang S."/>
            <person name="He J."/>
            <person name="Zhou D."/>
            <person name="Weng S."/>
            <person name="Chi M."/>
            <person name="Gu Z."/>
            <person name="He J."/>
            <person name="Li F."/>
            <person name="Wang M."/>
        </authorList>
    </citation>
    <scope>NUCLEOTIDE SEQUENCE [LARGE SCALE GENOMIC DNA]</scope>
    <source>
        <strain evidence="18">ZL_2023a</strain>
    </source>
</reference>
<dbReference type="GO" id="GO:0034702">
    <property type="term" value="C:monoatomic ion channel complex"/>
    <property type="evidence" value="ECO:0007669"/>
    <property type="project" value="UniProtKB-KW"/>
</dbReference>
<dbReference type="GO" id="GO:0015271">
    <property type="term" value="F:outward rectifier potassium channel activity"/>
    <property type="evidence" value="ECO:0007669"/>
    <property type="project" value="TreeGrafter"/>
</dbReference>
<evidence type="ECO:0000256" key="4">
    <source>
        <dbReference type="ARBA" id="ARBA00022538"/>
    </source>
</evidence>
<evidence type="ECO:0000256" key="12">
    <source>
        <dbReference type="ARBA" id="ARBA00023303"/>
    </source>
</evidence>
<sequence length="551" mass="62320">MVHMDSRRSHTQLANLERSWDAHTGESIELPDTPRHINRPVWTVDGWTGSQSGRATHRKPNISSSSSGDTDSYSDSYGSSTRTSISGASVGCCTCLCPASRRSSVVRHETEVVVMPASARLATPRPKKGLLRKLSLKEDNARFLLLAIVLLLYMLLGALVFQLLEEENEKQQRIKHMFQYNKMRQIVNDSINNKRLNLSQVDDLVFSWGNMSSQRYTPQDRQLWDFAGSFYFVYTIVSTIGYGAAAPRTIGGKVFCILYGLMGCSCGILFFNLFLERIITLLAYIMRARHDWKEQKKAEAAARKAGINLQRRDSEDSSDDDSDLDAWKPSVYWVMFYLTLSSVIIATLGATMYMQVEDWNYLDSIYFCFVSFATIGFGDFVSVMGLNENYGKGLNAYRFFNFVVLITGCCCIYSLFNVISIIVKQFLNFIIKRTAECVDGDQPTPIHTPRRNVISPAGVQKAQIKRLDKEMDAVYRSETERKLSGEMVSMREYISTNKVSLAVMQKELYETAMGRGQIYSLYPRPSQEQMFTPGQVGPLAIASSKLCDRRS</sequence>
<dbReference type="InterPro" id="IPR003280">
    <property type="entry name" value="2pore_dom_K_chnl"/>
</dbReference>
<proteinExistence type="inferred from homology"/>
<dbReference type="GO" id="GO:0022841">
    <property type="term" value="F:potassium ion leak channel activity"/>
    <property type="evidence" value="ECO:0007669"/>
    <property type="project" value="TreeGrafter"/>
</dbReference>
<feature type="transmembrane region" description="Helical" evidence="16">
    <location>
        <begin position="257"/>
        <end position="286"/>
    </location>
</feature>
<keyword evidence="4" id="KW-0633">Potassium transport</keyword>
<dbReference type="AlphaFoldDB" id="A0AAW0XJQ5"/>
<keyword evidence="8" id="KW-0851">Voltage-gated channel</keyword>
<evidence type="ECO:0000256" key="15">
    <source>
        <dbReference type="SAM" id="MobiDB-lite"/>
    </source>
</evidence>
<evidence type="ECO:0000259" key="17">
    <source>
        <dbReference type="Pfam" id="PF07885"/>
    </source>
</evidence>
<dbReference type="SUPFAM" id="SSF81324">
    <property type="entry name" value="Voltage-gated potassium channels"/>
    <property type="match status" value="2"/>
</dbReference>
<keyword evidence="6" id="KW-0479">Metal-binding</keyword>
<keyword evidence="7" id="KW-0631">Potassium channel</keyword>
<dbReference type="Proteomes" id="UP001445076">
    <property type="component" value="Unassembled WGS sequence"/>
</dbReference>
<keyword evidence="12 14" id="KW-0407">Ion channel</keyword>
<comment type="similarity">
    <text evidence="14">Belongs to the two pore domain potassium channel (TC 1.A.1.8) family.</text>
</comment>
<dbReference type="Pfam" id="PF07885">
    <property type="entry name" value="Ion_trans_2"/>
    <property type="match status" value="2"/>
</dbReference>
<comment type="caution">
    <text evidence="18">The sequence shown here is derived from an EMBL/GenBank/DDBJ whole genome shotgun (WGS) entry which is preliminary data.</text>
</comment>
<keyword evidence="2 14" id="KW-0813">Transport</keyword>
<evidence type="ECO:0000256" key="3">
    <source>
        <dbReference type="ARBA" id="ARBA00022475"/>
    </source>
</evidence>
<evidence type="ECO:0000256" key="1">
    <source>
        <dbReference type="ARBA" id="ARBA00004651"/>
    </source>
</evidence>
<feature type="transmembrane region" description="Helical" evidence="16">
    <location>
        <begin position="331"/>
        <end position="353"/>
    </location>
</feature>
<name>A0AAW0XJQ5_CHEQU</name>
<evidence type="ECO:0000313" key="19">
    <source>
        <dbReference type="Proteomes" id="UP001445076"/>
    </source>
</evidence>
<feature type="region of interest" description="Disordered" evidence="15">
    <location>
        <begin position="41"/>
        <end position="88"/>
    </location>
</feature>
<accession>A0AAW0XJQ5</accession>
<feature type="compositionally biased region" description="Low complexity" evidence="15">
    <location>
        <begin position="62"/>
        <end position="87"/>
    </location>
</feature>
<gene>
    <name evidence="18" type="ORF">OTU49_003302</name>
</gene>
<dbReference type="GO" id="GO:0005886">
    <property type="term" value="C:plasma membrane"/>
    <property type="evidence" value="ECO:0007669"/>
    <property type="project" value="UniProtKB-SubCell"/>
</dbReference>
<evidence type="ECO:0000256" key="8">
    <source>
        <dbReference type="ARBA" id="ARBA00022882"/>
    </source>
</evidence>
<keyword evidence="5 14" id="KW-0812">Transmembrane</keyword>
<dbReference type="InterPro" id="IPR013099">
    <property type="entry name" value="K_chnl_dom"/>
</dbReference>
<keyword evidence="7" id="KW-0630">Potassium</keyword>
<feature type="domain" description="Potassium channel" evidence="17">
    <location>
        <begin position="222"/>
        <end position="278"/>
    </location>
</feature>
<keyword evidence="3" id="KW-1003">Cell membrane</keyword>
<feature type="domain" description="Potassium channel" evidence="17">
    <location>
        <begin position="343"/>
        <end position="423"/>
    </location>
</feature>
<dbReference type="GO" id="GO:0046872">
    <property type="term" value="F:metal ion binding"/>
    <property type="evidence" value="ECO:0007669"/>
    <property type="project" value="UniProtKB-KW"/>
</dbReference>
<evidence type="ECO:0000256" key="16">
    <source>
        <dbReference type="SAM" id="Phobius"/>
    </source>
</evidence>
<dbReference type="GO" id="GO:0030322">
    <property type="term" value="P:stabilization of membrane potential"/>
    <property type="evidence" value="ECO:0007669"/>
    <property type="project" value="TreeGrafter"/>
</dbReference>
<protein>
    <recommendedName>
        <fullName evidence="17">Potassium channel domain-containing protein</fullName>
    </recommendedName>
</protein>
<organism evidence="18 19">
    <name type="scientific">Cherax quadricarinatus</name>
    <name type="common">Australian red claw crayfish</name>
    <dbReference type="NCBI Taxonomy" id="27406"/>
    <lineage>
        <taxon>Eukaryota</taxon>
        <taxon>Metazoa</taxon>
        <taxon>Ecdysozoa</taxon>
        <taxon>Arthropoda</taxon>
        <taxon>Crustacea</taxon>
        <taxon>Multicrustacea</taxon>
        <taxon>Malacostraca</taxon>
        <taxon>Eumalacostraca</taxon>
        <taxon>Eucarida</taxon>
        <taxon>Decapoda</taxon>
        <taxon>Pleocyemata</taxon>
        <taxon>Astacidea</taxon>
        <taxon>Parastacoidea</taxon>
        <taxon>Parastacidae</taxon>
        <taxon>Cherax</taxon>
    </lineage>
</organism>
<keyword evidence="11 16" id="KW-0472">Membrane</keyword>
<evidence type="ECO:0000256" key="5">
    <source>
        <dbReference type="ARBA" id="ARBA00022692"/>
    </source>
</evidence>
<comment type="subcellular location">
    <subcellularLocation>
        <location evidence="1">Cell membrane</location>
        <topology evidence="1">Multi-pass membrane protein</topology>
    </subcellularLocation>
</comment>
<dbReference type="PRINTS" id="PR01333">
    <property type="entry name" value="2POREKCHANEL"/>
</dbReference>